<protein>
    <submittedName>
        <fullName evidence="1">Uncharacterized protein</fullName>
    </submittedName>
</protein>
<name>C7H7R8_FAED2</name>
<evidence type="ECO:0000313" key="1">
    <source>
        <dbReference type="EMBL" id="EEU96090.1"/>
    </source>
</evidence>
<gene>
    <name evidence="1" type="ORF">FAEPRAA2165_02352</name>
</gene>
<keyword evidence="2" id="KW-1185">Reference proteome</keyword>
<accession>C7H7R8</accession>
<dbReference type="STRING" id="411483.FAEPRAA2165_02352"/>
<dbReference type="HOGENOM" id="CLU_3310067_0_0_9"/>
<organism evidence="1 2">
    <name type="scientific">Faecalibacterium duncaniae (strain DSM 17677 / JCM 31915 / A2-165)</name>
    <name type="common">Faecalibacterium prausnitzii</name>
    <dbReference type="NCBI Taxonomy" id="411483"/>
    <lineage>
        <taxon>Bacteria</taxon>
        <taxon>Bacillati</taxon>
        <taxon>Bacillota</taxon>
        <taxon>Clostridia</taxon>
        <taxon>Eubacteriales</taxon>
        <taxon>Oscillospiraceae</taxon>
        <taxon>Faecalibacterium</taxon>
    </lineage>
</organism>
<sequence>MRACSSSTFVYSPFPNTNTVIIPYFKSKIQPKVLPVTRE</sequence>
<dbReference type="EMBL" id="ACOP02000064">
    <property type="protein sequence ID" value="EEU96090.1"/>
    <property type="molecule type" value="Genomic_DNA"/>
</dbReference>
<comment type="caution">
    <text evidence="1">The sequence shown here is derived from an EMBL/GenBank/DDBJ whole genome shotgun (WGS) entry which is preliminary data.</text>
</comment>
<proteinExistence type="predicted"/>
<evidence type="ECO:0000313" key="2">
    <source>
        <dbReference type="Proteomes" id="UP000004619"/>
    </source>
</evidence>
<dbReference type="AlphaFoldDB" id="C7H7R8"/>
<reference evidence="1" key="1">
    <citation type="submission" date="2009-08" db="EMBL/GenBank/DDBJ databases">
        <authorList>
            <person name="Weinstock G."/>
            <person name="Sodergren E."/>
            <person name="Clifton S."/>
            <person name="Fulton L."/>
            <person name="Fulton B."/>
            <person name="Courtney L."/>
            <person name="Fronick C."/>
            <person name="Harrison M."/>
            <person name="Strong C."/>
            <person name="Farmer C."/>
            <person name="Delahaunty K."/>
            <person name="Markovic C."/>
            <person name="Hall O."/>
            <person name="Minx P."/>
            <person name="Tomlinson C."/>
            <person name="Mitreva M."/>
            <person name="Nelson J."/>
            <person name="Hou S."/>
            <person name="Wollam A."/>
            <person name="Pepin K.H."/>
            <person name="Johnson M."/>
            <person name="Bhonagiri V."/>
            <person name="Nash W.E."/>
            <person name="Warren W."/>
            <person name="Chinwalla A."/>
            <person name="Mardis E.R."/>
            <person name="Wilson R.K."/>
        </authorList>
    </citation>
    <scope>NUCLEOTIDE SEQUENCE [LARGE SCALE GENOMIC DNA]</scope>
    <source>
        <strain evidence="1">A2-165</strain>
    </source>
</reference>
<dbReference type="Proteomes" id="UP000004619">
    <property type="component" value="Unassembled WGS sequence"/>
</dbReference>